<dbReference type="InterPro" id="IPR029063">
    <property type="entry name" value="SAM-dependent_MTases_sf"/>
</dbReference>
<keyword evidence="2" id="KW-1185">Reference proteome</keyword>
<protein>
    <submittedName>
        <fullName evidence="1">Uncharacterized protein</fullName>
    </submittedName>
</protein>
<dbReference type="STRING" id="1382522.W6MPZ0"/>
<dbReference type="AlphaFoldDB" id="W6MPZ0"/>
<reference evidence="1" key="1">
    <citation type="submission" date="2013-12" db="EMBL/GenBank/DDBJ databases">
        <authorList>
            <person name="Genoscope - CEA"/>
        </authorList>
    </citation>
    <scope>NUCLEOTIDE SEQUENCE</scope>
    <source>
        <strain evidence="1">CBS 1993</strain>
    </source>
</reference>
<evidence type="ECO:0000313" key="2">
    <source>
        <dbReference type="Proteomes" id="UP000019384"/>
    </source>
</evidence>
<reference evidence="1" key="2">
    <citation type="submission" date="2014-02" db="EMBL/GenBank/DDBJ databases">
        <title>Complete DNA sequence of /Kuraishia capsulata/ illustrates novel genomic features among budding yeasts (/Saccharomycotina/).</title>
        <authorList>
            <person name="Morales L."/>
            <person name="Noel B."/>
            <person name="Porcel B."/>
            <person name="Marcet-Houben M."/>
            <person name="Hullo M-F."/>
            <person name="Sacerdot C."/>
            <person name="Tekaia F."/>
            <person name="Leh-Louis V."/>
            <person name="Despons L."/>
            <person name="Khanna V."/>
            <person name="Aury J-M."/>
            <person name="Barbe V."/>
            <person name="Couloux A."/>
            <person name="Labadie K."/>
            <person name="Pelletier E."/>
            <person name="Souciet J-L."/>
            <person name="Boekhout T."/>
            <person name="Gabaldon T."/>
            <person name="Wincker P."/>
            <person name="Dujon B."/>
        </authorList>
    </citation>
    <scope>NUCLEOTIDE SEQUENCE</scope>
    <source>
        <strain evidence="1">CBS 1993</strain>
    </source>
</reference>
<dbReference type="Proteomes" id="UP000019384">
    <property type="component" value="Unassembled WGS sequence"/>
</dbReference>
<dbReference type="GO" id="GO:0008757">
    <property type="term" value="F:S-adenosylmethionine-dependent methyltransferase activity"/>
    <property type="evidence" value="ECO:0007669"/>
    <property type="project" value="UniProtKB-ARBA"/>
</dbReference>
<evidence type="ECO:0000313" key="1">
    <source>
        <dbReference type="EMBL" id="CDK28398.1"/>
    </source>
</evidence>
<dbReference type="Pfam" id="PF10294">
    <property type="entry name" value="Methyltransf_16"/>
    <property type="match status" value="1"/>
</dbReference>
<dbReference type="Gene3D" id="3.40.50.150">
    <property type="entry name" value="Vaccinia Virus protein VP39"/>
    <property type="match status" value="1"/>
</dbReference>
<organism evidence="1 2">
    <name type="scientific">Kuraishia capsulata CBS 1993</name>
    <dbReference type="NCBI Taxonomy" id="1382522"/>
    <lineage>
        <taxon>Eukaryota</taxon>
        <taxon>Fungi</taxon>
        <taxon>Dikarya</taxon>
        <taxon>Ascomycota</taxon>
        <taxon>Saccharomycotina</taxon>
        <taxon>Pichiomycetes</taxon>
        <taxon>Pichiales</taxon>
        <taxon>Pichiaceae</taxon>
        <taxon>Kuraishia</taxon>
    </lineage>
</organism>
<dbReference type="PANTHER" id="PTHR14614:SF156">
    <property type="entry name" value="PROTEIN-LYSINE N-METHYLTRANSFERASE EFM2"/>
    <property type="match status" value="1"/>
</dbReference>
<dbReference type="GO" id="GO:0005829">
    <property type="term" value="C:cytosol"/>
    <property type="evidence" value="ECO:0007669"/>
    <property type="project" value="TreeGrafter"/>
</dbReference>
<dbReference type="EMBL" id="HG793129">
    <property type="protein sequence ID" value="CDK28398.1"/>
    <property type="molecule type" value="Genomic_DNA"/>
</dbReference>
<proteinExistence type="predicted"/>
<dbReference type="InterPro" id="IPR019410">
    <property type="entry name" value="Methyltransf_16"/>
</dbReference>
<dbReference type="CDD" id="cd02440">
    <property type="entry name" value="AdoMet_MTases"/>
    <property type="match status" value="1"/>
</dbReference>
<dbReference type="RefSeq" id="XP_022460388.1">
    <property type="nucleotide sequence ID" value="XM_022601109.1"/>
</dbReference>
<name>W6MPZ0_9ASCO</name>
<sequence>MTLTLLHHLDLPNLRRKPSGTVLLLVLQSLDTNANSFGEYRTRNSRVVLDPSDLYWLAENCPTLRLIYPDLDESFRASFHDAAQIMPFLTSLVASSLDWIAEEDRELIWELSSTKMSDYNSGFRSDRTRVLRIGTLEVELFEPGFDFDHLGLKTWGSSHQLCNYLVNHFGGLELKEPVLELGSGTGLVGIVLAKLGMSLLCTDLPPIVENLRKNLDLNGVDRVKVSTLDWTDPEASSVEPHSMSTILVSDCIYSSSHPKLVSEMVARFLKNERDSRLLLQVPIRKGFVKERDEVWGLIERLGLRVLLEHVSNGKDDFGESEFNLRCYGWK</sequence>
<dbReference type="PANTHER" id="PTHR14614">
    <property type="entry name" value="HEPATOCELLULAR CARCINOMA-ASSOCIATED ANTIGEN"/>
    <property type="match status" value="1"/>
</dbReference>
<dbReference type="GeneID" id="34521776"/>
<gene>
    <name evidence="1" type="ORF">KUCA_T00004380001</name>
</gene>
<dbReference type="OrthoDB" id="433955at2759"/>
<dbReference type="HOGENOM" id="CLU_049351_1_1_1"/>
<accession>W6MPZ0</accession>
<dbReference type="SUPFAM" id="SSF53335">
    <property type="entry name" value="S-adenosyl-L-methionine-dependent methyltransferases"/>
    <property type="match status" value="1"/>
</dbReference>